<evidence type="ECO:0000313" key="2">
    <source>
        <dbReference type="EMBL" id="MFC6197837.1"/>
    </source>
</evidence>
<feature type="transmembrane region" description="Helical" evidence="1">
    <location>
        <begin position="40"/>
        <end position="60"/>
    </location>
</feature>
<dbReference type="Proteomes" id="UP001596303">
    <property type="component" value="Unassembled WGS sequence"/>
</dbReference>
<reference evidence="3" key="1">
    <citation type="journal article" date="2019" name="Int. J. Syst. Evol. Microbiol.">
        <title>The Global Catalogue of Microorganisms (GCM) 10K type strain sequencing project: providing services to taxonomists for standard genome sequencing and annotation.</title>
        <authorList>
            <consortium name="The Broad Institute Genomics Platform"/>
            <consortium name="The Broad Institute Genome Sequencing Center for Infectious Disease"/>
            <person name="Wu L."/>
            <person name="Ma J."/>
        </authorList>
    </citation>
    <scope>NUCLEOTIDE SEQUENCE [LARGE SCALE GENOMIC DNA]</scope>
    <source>
        <strain evidence="3">CGMCC-1.15741</strain>
    </source>
</reference>
<dbReference type="EMBL" id="JBHSSW010000008">
    <property type="protein sequence ID" value="MFC6197837.1"/>
    <property type="molecule type" value="Genomic_DNA"/>
</dbReference>
<evidence type="ECO:0000256" key="1">
    <source>
        <dbReference type="SAM" id="Phobius"/>
    </source>
</evidence>
<keyword evidence="1" id="KW-0472">Membrane</keyword>
<accession>A0ABW1S8Q6</accession>
<name>A0ABW1S8Q6_9PROT</name>
<organism evidence="2 3">
    <name type="scientific">Ponticaulis profundi</name>
    <dbReference type="NCBI Taxonomy" id="2665222"/>
    <lineage>
        <taxon>Bacteria</taxon>
        <taxon>Pseudomonadati</taxon>
        <taxon>Pseudomonadota</taxon>
        <taxon>Alphaproteobacteria</taxon>
        <taxon>Hyphomonadales</taxon>
        <taxon>Hyphomonadaceae</taxon>
        <taxon>Ponticaulis</taxon>
    </lineage>
</organism>
<gene>
    <name evidence="2" type="ORF">ACFQDM_07095</name>
</gene>
<comment type="caution">
    <text evidence="2">The sequence shown here is derived from an EMBL/GenBank/DDBJ whole genome shotgun (WGS) entry which is preliminary data.</text>
</comment>
<keyword evidence="1" id="KW-1133">Transmembrane helix</keyword>
<proteinExistence type="predicted"/>
<evidence type="ECO:0008006" key="4">
    <source>
        <dbReference type="Google" id="ProtNLM"/>
    </source>
</evidence>
<protein>
    <recommendedName>
        <fullName evidence="4">Holin</fullName>
    </recommendedName>
</protein>
<feature type="transmembrane region" description="Helical" evidence="1">
    <location>
        <begin position="12"/>
        <end position="34"/>
    </location>
</feature>
<evidence type="ECO:0000313" key="3">
    <source>
        <dbReference type="Proteomes" id="UP001596303"/>
    </source>
</evidence>
<dbReference type="RefSeq" id="WP_377377306.1">
    <property type="nucleotide sequence ID" value="NZ_JBHSSW010000008.1"/>
</dbReference>
<keyword evidence="1" id="KW-0812">Transmembrane</keyword>
<sequence length="69" mass="6957">MQSYVKPWYASKAVWGGIIAIASAALGTAGYTIGPEDAETLSVLLASIGSGIGSLIAIYGRVTAKKAIG</sequence>
<keyword evidence="3" id="KW-1185">Reference proteome</keyword>